<protein>
    <submittedName>
        <fullName evidence="1">Uncharacterized protein</fullName>
    </submittedName>
</protein>
<proteinExistence type="predicted"/>
<gene>
    <name evidence="1" type="ORF">H1P_1040020</name>
</gene>
<dbReference type="AlphaFoldDB" id="A0A563VJ14"/>
<dbReference type="EMBL" id="CAACVJ010000007">
    <property type="protein sequence ID" value="VEP11446.1"/>
    <property type="molecule type" value="Genomic_DNA"/>
</dbReference>
<name>A0A563VJ14_9CYAN</name>
<evidence type="ECO:0000313" key="1">
    <source>
        <dbReference type="EMBL" id="VEP11446.1"/>
    </source>
</evidence>
<evidence type="ECO:0000313" key="2">
    <source>
        <dbReference type="Proteomes" id="UP000320055"/>
    </source>
</evidence>
<organism evidence="1 2">
    <name type="scientific">Hyella patelloides LEGE 07179</name>
    <dbReference type="NCBI Taxonomy" id="945734"/>
    <lineage>
        <taxon>Bacteria</taxon>
        <taxon>Bacillati</taxon>
        <taxon>Cyanobacteriota</taxon>
        <taxon>Cyanophyceae</taxon>
        <taxon>Pleurocapsales</taxon>
        <taxon>Hyellaceae</taxon>
        <taxon>Hyella</taxon>
    </lineage>
</organism>
<sequence length="128" mass="13733">MAALLSLRSGAALSPIERATISWVFTYKAIVHIGYLYPSHLGVYARRFGCKRPTERSATGFINGGAVGRIEFAPLKAPSGATPGDDPLETHAVADLGILTLTAIVSFQRSRSASRRPIAYKNFPSCLP</sequence>
<keyword evidence="2" id="KW-1185">Reference proteome</keyword>
<dbReference type="Proteomes" id="UP000320055">
    <property type="component" value="Unassembled WGS sequence"/>
</dbReference>
<reference evidence="1 2" key="1">
    <citation type="submission" date="2019-01" db="EMBL/GenBank/DDBJ databases">
        <authorList>
            <person name="Brito A."/>
        </authorList>
    </citation>
    <scope>NUCLEOTIDE SEQUENCE [LARGE SCALE GENOMIC DNA]</scope>
    <source>
        <strain evidence="1">1</strain>
    </source>
</reference>
<accession>A0A563VJ14</accession>